<sequence>MVAFLGQDLCIKNPQSDVITPKFFLLPTANEQPLPSLELSRYLETEIPE</sequence>
<name>A0A964FKF2_9CYAN</name>
<evidence type="ECO:0000313" key="1">
    <source>
        <dbReference type="EMBL" id="MCC0179159.1"/>
    </source>
</evidence>
<proteinExistence type="predicted"/>
<keyword evidence="2" id="KW-1185">Reference proteome</keyword>
<protein>
    <submittedName>
        <fullName evidence="1">Uncharacterized protein</fullName>
    </submittedName>
</protein>
<organism evidence="1 2">
    <name type="scientific">Waterburya agarophytonicola KI4</name>
    <dbReference type="NCBI Taxonomy" id="2874699"/>
    <lineage>
        <taxon>Bacteria</taxon>
        <taxon>Bacillati</taxon>
        <taxon>Cyanobacteriota</taxon>
        <taxon>Cyanophyceae</taxon>
        <taxon>Pleurocapsales</taxon>
        <taxon>Hyellaceae</taxon>
        <taxon>Waterburya</taxon>
        <taxon>Waterburya agarophytonicola</taxon>
    </lineage>
</organism>
<reference evidence="1" key="1">
    <citation type="journal article" date="2021" name="Antonie Van Leeuwenhoek">
        <title>Draft genome and description of Waterburya agarophytonicola gen. nov. sp. nov. (Pleurocapsales, Cyanobacteria): a seaweed symbiont.</title>
        <authorList>
            <person name="Bonthond G."/>
            <person name="Shalygin S."/>
            <person name="Bayer T."/>
            <person name="Weinberger F."/>
        </authorList>
    </citation>
    <scope>NUCLEOTIDE SEQUENCE</scope>
    <source>
        <strain evidence="1">KI4</strain>
    </source>
</reference>
<accession>A0A964FKF2</accession>
<gene>
    <name evidence="1" type="ORF">I4641_19525</name>
</gene>
<dbReference type="Proteomes" id="UP000729733">
    <property type="component" value="Unassembled WGS sequence"/>
</dbReference>
<dbReference type="AlphaFoldDB" id="A0A964FKF2"/>
<comment type="caution">
    <text evidence="1">The sequence shown here is derived from an EMBL/GenBank/DDBJ whole genome shotgun (WGS) entry which is preliminary data.</text>
</comment>
<dbReference type="EMBL" id="JADWDC010000069">
    <property type="protein sequence ID" value="MCC0179159.1"/>
    <property type="molecule type" value="Genomic_DNA"/>
</dbReference>
<evidence type="ECO:0000313" key="2">
    <source>
        <dbReference type="Proteomes" id="UP000729733"/>
    </source>
</evidence>
<dbReference type="RefSeq" id="WP_229642259.1">
    <property type="nucleotide sequence ID" value="NZ_JADWDC010000069.1"/>
</dbReference>